<evidence type="ECO:0000313" key="2">
    <source>
        <dbReference type="Proteomes" id="UP000190951"/>
    </source>
</evidence>
<gene>
    <name evidence="1" type="ORF">CROST_046030</name>
</gene>
<keyword evidence="2" id="KW-1185">Reference proteome</keyword>
<accession>A0A1S8KXK1</accession>
<protein>
    <submittedName>
        <fullName evidence="1">Uncharacterized protein</fullName>
    </submittedName>
</protein>
<dbReference type="Proteomes" id="UP000190951">
    <property type="component" value="Plasmid p330"/>
</dbReference>
<name>A0A1S8KXK1_9CLOT</name>
<organism evidence="1 2">
    <name type="scientific">Clostridium felsineum</name>
    <dbReference type="NCBI Taxonomy" id="36839"/>
    <lineage>
        <taxon>Bacteria</taxon>
        <taxon>Bacillati</taxon>
        <taxon>Bacillota</taxon>
        <taxon>Clostridia</taxon>
        <taxon>Eubacteriales</taxon>
        <taxon>Clostridiaceae</taxon>
        <taxon>Clostridium</taxon>
    </lineage>
</organism>
<dbReference type="EMBL" id="CP096984">
    <property type="protein sequence ID" value="URZ13825.1"/>
    <property type="molecule type" value="Genomic_DNA"/>
</dbReference>
<dbReference type="KEGG" id="crw:CROST_046030"/>
<dbReference type="AlphaFoldDB" id="A0A1S8KXK1"/>
<dbReference type="RefSeq" id="WP_077835697.1">
    <property type="nucleotide sequence ID" value="NZ_CP096984.1"/>
</dbReference>
<evidence type="ECO:0000313" key="1">
    <source>
        <dbReference type="EMBL" id="URZ13825.1"/>
    </source>
</evidence>
<keyword evidence="1" id="KW-0614">Plasmid</keyword>
<geneLocation type="plasmid" evidence="1 2">
    <name>p330</name>
</geneLocation>
<sequence>MKKIKILSLILLALVVQALSNTQFKASYVHSANAKVTSVAGDFDGDRKTDLLEKTGDGRVLIDYAKNGFGSWDQIYNRYLFKMFND</sequence>
<proteinExistence type="predicted"/>
<reference evidence="1 2" key="1">
    <citation type="submission" date="2022-04" db="EMBL/GenBank/DDBJ databases">
        <title>Genome sequence of C. roseum typestrain.</title>
        <authorList>
            <person name="Poehlein A."/>
            <person name="Schoch T."/>
            <person name="Duerre P."/>
            <person name="Daniel R."/>
        </authorList>
    </citation>
    <scope>NUCLEOTIDE SEQUENCE [LARGE SCALE GENOMIC DNA]</scope>
    <source>
        <strain evidence="1 2">DSM 7320</strain>
        <plasmid evidence="1 2">p330</plasmid>
    </source>
</reference>
<dbReference type="STRING" id="84029.CROST_44340"/>